<keyword evidence="2 4" id="KW-0808">Transferase</keyword>
<evidence type="ECO:0000256" key="4">
    <source>
        <dbReference type="PROSITE-ProRule" id="PRU01024"/>
    </source>
</evidence>
<feature type="active site" description="Nucleophile" evidence="4">
    <location>
        <position position="60"/>
    </location>
</feature>
<dbReference type="Pfam" id="PF05958">
    <property type="entry name" value="tRNA_U5-meth_tr"/>
    <property type="match status" value="1"/>
</dbReference>
<evidence type="ECO:0000256" key="5">
    <source>
        <dbReference type="PROSITE-ProRule" id="PRU10015"/>
    </source>
</evidence>
<keyword evidence="7" id="KW-1185">Reference proteome</keyword>
<feature type="active site" evidence="5">
    <location>
        <position position="60"/>
    </location>
</feature>
<evidence type="ECO:0000313" key="6">
    <source>
        <dbReference type="EMBL" id="MDV2687132.1"/>
    </source>
</evidence>
<evidence type="ECO:0000313" key="7">
    <source>
        <dbReference type="Proteomes" id="UP001287282"/>
    </source>
</evidence>
<evidence type="ECO:0000256" key="1">
    <source>
        <dbReference type="ARBA" id="ARBA00022603"/>
    </source>
</evidence>
<organism evidence="6 7">
    <name type="scientific">Alkalihalophilus lindianensis</name>
    <dbReference type="NCBI Taxonomy" id="1630542"/>
    <lineage>
        <taxon>Bacteria</taxon>
        <taxon>Bacillati</taxon>
        <taxon>Bacillota</taxon>
        <taxon>Bacilli</taxon>
        <taxon>Bacillales</taxon>
        <taxon>Bacillaceae</taxon>
        <taxon>Alkalihalophilus</taxon>
    </lineage>
</organism>
<evidence type="ECO:0000256" key="3">
    <source>
        <dbReference type="ARBA" id="ARBA00022691"/>
    </source>
</evidence>
<dbReference type="InterPro" id="IPR029063">
    <property type="entry name" value="SAM-dependent_MTases_sf"/>
</dbReference>
<dbReference type="Proteomes" id="UP001287282">
    <property type="component" value="Unassembled WGS sequence"/>
</dbReference>
<dbReference type="PROSITE" id="PS51687">
    <property type="entry name" value="SAM_MT_RNA_M5U"/>
    <property type="match status" value="1"/>
</dbReference>
<comment type="caution">
    <text evidence="6">The sequence shown here is derived from an EMBL/GenBank/DDBJ whole genome shotgun (WGS) entry which is preliminary data.</text>
</comment>
<name>A0ABU3XGW8_9BACI</name>
<dbReference type="PROSITE" id="PS01230">
    <property type="entry name" value="TRMA_1"/>
    <property type="match status" value="1"/>
</dbReference>
<dbReference type="InterPro" id="IPR010280">
    <property type="entry name" value="U5_MeTrfase_fam"/>
</dbReference>
<dbReference type="SUPFAM" id="SSF53335">
    <property type="entry name" value="S-adenosyl-L-methionine-dependent methyltransferases"/>
    <property type="match status" value="1"/>
</dbReference>
<dbReference type="PANTHER" id="PTHR11061:SF45">
    <property type="match status" value="1"/>
</dbReference>
<comment type="caution">
    <text evidence="4">Lacks conserved residue(s) required for the propagation of feature annotation.</text>
</comment>
<gene>
    <name evidence="6" type="ORF">RYX56_22550</name>
</gene>
<comment type="similarity">
    <text evidence="4">Belongs to the class I-like SAM-binding methyltransferase superfamily. RNA M5U methyltransferase family.</text>
</comment>
<keyword evidence="1 4" id="KW-0489">Methyltransferase</keyword>
<sequence>HRFTNTKYVPGKAEEVLPKWVKKGWKPDVVVVDPPRTGLDSQLIQTILQVQPAKLIYVSCNPSTLAKDIQSLSTKFNVNYIQPVDMFPQ</sequence>
<keyword evidence="3 4" id="KW-0949">S-adenosyl-L-methionine</keyword>
<feature type="non-terminal residue" evidence="6">
    <location>
        <position position="89"/>
    </location>
</feature>
<feature type="non-terminal residue" evidence="6">
    <location>
        <position position="1"/>
    </location>
</feature>
<proteinExistence type="inferred from homology"/>
<dbReference type="EMBL" id="JAWJBA010000353">
    <property type="protein sequence ID" value="MDV2687132.1"/>
    <property type="molecule type" value="Genomic_DNA"/>
</dbReference>
<evidence type="ECO:0000256" key="2">
    <source>
        <dbReference type="ARBA" id="ARBA00022679"/>
    </source>
</evidence>
<reference evidence="6 7" key="1">
    <citation type="submission" date="2023-10" db="EMBL/GenBank/DDBJ databases">
        <title>Screening of Alkalihalobacillus lindianensis BZ-TG-R113 and Its Alleviation of Salt Stress on Rapeseed Growth.</title>
        <authorList>
            <person name="Zhao B."/>
            <person name="Guo T."/>
        </authorList>
    </citation>
    <scope>NUCLEOTIDE SEQUENCE [LARGE SCALE GENOMIC DNA]</scope>
    <source>
        <strain evidence="6 7">BZ-TG-R113</strain>
    </source>
</reference>
<protein>
    <submittedName>
        <fullName evidence="6">23S rRNA (Uracil-5-)-methyltransferase RumA</fullName>
    </submittedName>
</protein>
<dbReference type="PANTHER" id="PTHR11061">
    <property type="entry name" value="RNA M5U METHYLTRANSFERASE"/>
    <property type="match status" value="1"/>
</dbReference>
<accession>A0ABU3XGW8</accession>
<dbReference type="InterPro" id="IPR030390">
    <property type="entry name" value="MeTrfase_TrmA_AS"/>
</dbReference>
<feature type="binding site" evidence="4">
    <location>
        <position position="33"/>
    </location>
    <ligand>
        <name>S-adenosyl-L-methionine</name>
        <dbReference type="ChEBI" id="CHEBI:59789"/>
    </ligand>
</feature>
<dbReference type="Gene3D" id="3.40.50.150">
    <property type="entry name" value="Vaccinia Virus protein VP39"/>
    <property type="match status" value="1"/>
</dbReference>